<gene>
    <name evidence="1" type="ORF">M514_18179</name>
</gene>
<sequence>MGKADTFRSWLFVLSMMHEVQKRMLNKHMNMLHKTKAMTEVVIKEAGSSQQVITTTHKADDQEL</sequence>
<protein>
    <submittedName>
        <fullName evidence="1">Uncharacterized protein</fullName>
    </submittedName>
</protein>
<name>A0A085NJB7_9BILA</name>
<reference evidence="1" key="1">
    <citation type="journal article" date="2014" name="Nat. Genet.">
        <title>Genome and transcriptome of the porcine whipworm Trichuris suis.</title>
        <authorList>
            <person name="Jex A.R."/>
            <person name="Nejsum P."/>
            <person name="Schwarz E.M."/>
            <person name="Hu L."/>
            <person name="Young N.D."/>
            <person name="Hall R.S."/>
            <person name="Korhonen P.K."/>
            <person name="Liao S."/>
            <person name="Thamsborg S."/>
            <person name="Xia J."/>
            <person name="Xu P."/>
            <person name="Wang S."/>
            <person name="Scheerlinck J.P."/>
            <person name="Hofmann A."/>
            <person name="Sternberg P.W."/>
            <person name="Wang J."/>
            <person name="Gasser R.B."/>
        </authorList>
    </citation>
    <scope>NUCLEOTIDE SEQUENCE [LARGE SCALE GENOMIC DNA]</scope>
    <source>
        <strain evidence="1">DCEP-RM93F</strain>
    </source>
</reference>
<accession>A0A085NJB7</accession>
<organism evidence="1">
    <name type="scientific">Trichuris suis</name>
    <name type="common">pig whipworm</name>
    <dbReference type="NCBI Taxonomy" id="68888"/>
    <lineage>
        <taxon>Eukaryota</taxon>
        <taxon>Metazoa</taxon>
        <taxon>Ecdysozoa</taxon>
        <taxon>Nematoda</taxon>
        <taxon>Enoplea</taxon>
        <taxon>Dorylaimia</taxon>
        <taxon>Trichinellida</taxon>
        <taxon>Trichuridae</taxon>
        <taxon>Trichuris</taxon>
    </lineage>
</organism>
<proteinExistence type="predicted"/>
<dbReference type="Proteomes" id="UP000030758">
    <property type="component" value="Unassembled WGS sequence"/>
</dbReference>
<dbReference type="EMBL" id="KL367494">
    <property type="protein sequence ID" value="KFD69563.1"/>
    <property type="molecule type" value="Genomic_DNA"/>
</dbReference>
<evidence type="ECO:0000313" key="1">
    <source>
        <dbReference type="EMBL" id="KFD69563.1"/>
    </source>
</evidence>
<dbReference type="AlphaFoldDB" id="A0A085NJB7"/>